<organism evidence="2 3">
    <name type="scientific">Sordaria brevicollis</name>
    <dbReference type="NCBI Taxonomy" id="83679"/>
    <lineage>
        <taxon>Eukaryota</taxon>
        <taxon>Fungi</taxon>
        <taxon>Dikarya</taxon>
        <taxon>Ascomycota</taxon>
        <taxon>Pezizomycotina</taxon>
        <taxon>Sordariomycetes</taxon>
        <taxon>Sordariomycetidae</taxon>
        <taxon>Sordariales</taxon>
        <taxon>Sordariaceae</taxon>
        <taxon>Sordaria</taxon>
    </lineage>
</organism>
<name>A0AAE0U9V4_SORBR</name>
<feature type="compositionally biased region" description="Basic and acidic residues" evidence="1">
    <location>
        <begin position="352"/>
        <end position="361"/>
    </location>
</feature>
<feature type="region of interest" description="Disordered" evidence="1">
    <location>
        <begin position="352"/>
        <end position="372"/>
    </location>
</feature>
<dbReference type="Pfam" id="PF12511">
    <property type="entry name" value="DUF3716"/>
    <property type="match status" value="1"/>
</dbReference>
<feature type="region of interest" description="Disordered" evidence="1">
    <location>
        <begin position="121"/>
        <end position="142"/>
    </location>
</feature>
<dbReference type="AlphaFoldDB" id="A0AAE0U9V4"/>
<sequence length="372" mass="41146">MSGTPANNAVKVIRATQARDALDNFEGNVGLNLTILRDESPVRNALLRQHAGPINLTVRSNLEAVFVQLNGKEAASDCQICRHGKGPFVKCVRHPKVGEGSCANCLYRRHAYACTLRVSKDTDSDDIPLSQPRKRQERNLTGPFTKRIVEKRRKTIATETAGRYDEATAKTSTQLEEPMPVPAFQQQRLQSLLEPTPAPTPPIPTTQLDIDEVPIHGPGTALGSVADHWLKSLAFSKYGSPAPTQAYNGNDYASSSTLVENNRLANGQPPVAVRDNEYCLNNATGTMRDSSYPHSLAPLRGNGGANLDDDTSKPLLAYLPKNVSPDVLRSIAQYHQDLADDLRMEAKRLEREMRRERERDWGIQATRQTPYE</sequence>
<gene>
    <name evidence="2" type="ORF">B0T20DRAFT_394702</name>
</gene>
<evidence type="ECO:0000256" key="1">
    <source>
        <dbReference type="SAM" id="MobiDB-lite"/>
    </source>
</evidence>
<reference evidence="2" key="1">
    <citation type="journal article" date="2023" name="Mol. Phylogenet. Evol.">
        <title>Genome-scale phylogeny and comparative genomics of the fungal order Sordariales.</title>
        <authorList>
            <person name="Hensen N."/>
            <person name="Bonometti L."/>
            <person name="Westerberg I."/>
            <person name="Brannstrom I.O."/>
            <person name="Guillou S."/>
            <person name="Cros-Aarteil S."/>
            <person name="Calhoun S."/>
            <person name="Haridas S."/>
            <person name="Kuo A."/>
            <person name="Mondo S."/>
            <person name="Pangilinan J."/>
            <person name="Riley R."/>
            <person name="LaButti K."/>
            <person name="Andreopoulos B."/>
            <person name="Lipzen A."/>
            <person name="Chen C."/>
            <person name="Yan M."/>
            <person name="Daum C."/>
            <person name="Ng V."/>
            <person name="Clum A."/>
            <person name="Steindorff A."/>
            <person name="Ohm R.A."/>
            <person name="Martin F."/>
            <person name="Silar P."/>
            <person name="Natvig D.O."/>
            <person name="Lalanne C."/>
            <person name="Gautier V."/>
            <person name="Ament-Velasquez S.L."/>
            <person name="Kruys A."/>
            <person name="Hutchinson M.I."/>
            <person name="Powell A.J."/>
            <person name="Barry K."/>
            <person name="Miller A.N."/>
            <person name="Grigoriev I.V."/>
            <person name="Debuchy R."/>
            <person name="Gladieux P."/>
            <person name="Hiltunen Thoren M."/>
            <person name="Johannesson H."/>
        </authorList>
    </citation>
    <scope>NUCLEOTIDE SEQUENCE</scope>
    <source>
        <strain evidence="2">FGSC 1904</strain>
    </source>
</reference>
<proteinExistence type="predicted"/>
<keyword evidence="3" id="KW-1185">Reference proteome</keyword>
<dbReference type="InterPro" id="IPR022190">
    <property type="entry name" value="DUF3716"/>
</dbReference>
<comment type="caution">
    <text evidence="2">The sequence shown here is derived from an EMBL/GenBank/DDBJ whole genome shotgun (WGS) entry which is preliminary data.</text>
</comment>
<evidence type="ECO:0000313" key="2">
    <source>
        <dbReference type="EMBL" id="KAK3396157.1"/>
    </source>
</evidence>
<protein>
    <submittedName>
        <fullName evidence="2">Uncharacterized protein</fullName>
    </submittedName>
</protein>
<dbReference type="Proteomes" id="UP001281003">
    <property type="component" value="Unassembled WGS sequence"/>
</dbReference>
<dbReference type="EMBL" id="JAUTDP010000009">
    <property type="protein sequence ID" value="KAK3396157.1"/>
    <property type="molecule type" value="Genomic_DNA"/>
</dbReference>
<reference evidence="2" key="2">
    <citation type="submission" date="2023-07" db="EMBL/GenBank/DDBJ databases">
        <authorList>
            <consortium name="Lawrence Berkeley National Laboratory"/>
            <person name="Haridas S."/>
            <person name="Hensen N."/>
            <person name="Bonometti L."/>
            <person name="Westerberg I."/>
            <person name="Brannstrom I.O."/>
            <person name="Guillou S."/>
            <person name="Cros-Aarteil S."/>
            <person name="Calhoun S."/>
            <person name="Kuo A."/>
            <person name="Mondo S."/>
            <person name="Pangilinan J."/>
            <person name="Riley R."/>
            <person name="LaButti K."/>
            <person name="Andreopoulos B."/>
            <person name="Lipzen A."/>
            <person name="Chen C."/>
            <person name="Yanf M."/>
            <person name="Daum C."/>
            <person name="Ng V."/>
            <person name="Clum A."/>
            <person name="Steindorff A."/>
            <person name="Ohm R."/>
            <person name="Martin F."/>
            <person name="Silar P."/>
            <person name="Natvig D."/>
            <person name="Lalanne C."/>
            <person name="Gautier V."/>
            <person name="Ament-velasquez S.L."/>
            <person name="Kruys A."/>
            <person name="Hutchinson M.I."/>
            <person name="Powell A.J."/>
            <person name="Barry K."/>
            <person name="Miller A.N."/>
            <person name="Grigoriev I.V."/>
            <person name="Debuchy R."/>
            <person name="Gladieux P."/>
            <person name="Thoren M.H."/>
            <person name="Johannesson H."/>
        </authorList>
    </citation>
    <scope>NUCLEOTIDE SEQUENCE</scope>
    <source>
        <strain evidence="2">FGSC 1904</strain>
    </source>
</reference>
<accession>A0AAE0U9V4</accession>
<evidence type="ECO:0000313" key="3">
    <source>
        <dbReference type="Proteomes" id="UP001281003"/>
    </source>
</evidence>